<dbReference type="PANTHER" id="PTHR43300:SF12">
    <property type="entry name" value="CHLORAMPHENICOL ACETYLTRANSFERASE"/>
    <property type="match status" value="1"/>
</dbReference>
<evidence type="ECO:0000256" key="1">
    <source>
        <dbReference type="ARBA" id="ARBA00007274"/>
    </source>
</evidence>
<dbReference type="InterPro" id="IPR050179">
    <property type="entry name" value="Trans_hexapeptide_repeat"/>
</dbReference>
<reference evidence="4 5" key="1">
    <citation type="journal article" date="2018" name="Nat. Biotechnol.">
        <title>A standardized bacterial taxonomy based on genome phylogeny substantially revises the tree of life.</title>
        <authorList>
            <person name="Parks D.H."/>
            <person name="Chuvochina M."/>
            <person name="Waite D.W."/>
            <person name="Rinke C."/>
            <person name="Skarshewski A."/>
            <person name="Chaumeil P.A."/>
            <person name="Hugenholtz P."/>
        </authorList>
    </citation>
    <scope>NUCLEOTIDE SEQUENCE [LARGE SCALE GENOMIC DNA]</scope>
    <source>
        <strain evidence="4">UBA11264</strain>
    </source>
</reference>
<comment type="caution">
    <text evidence="4">The sequence shown here is derived from an EMBL/GenBank/DDBJ whole genome shotgun (WGS) entry which is preliminary data.</text>
</comment>
<dbReference type="Proteomes" id="UP000262210">
    <property type="component" value="Unassembled WGS sequence"/>
</dbReference>
<dbReference type="InterPro" id="IPR011004">
    <property type="entry name" value="Trimer_LpxA-like_sf"/>
</dbReference>
<dbReference type="AlphaFoldDB" id="A0A9C7R0S3"/>
<keyword evidence="2" id="KW-0808">Transferase</keyword>
<sequence length="189" mass="20507">MGHYSESELIDLGFNSIGSNVKISKKTSFYNCANITIGNNVRIDDFCVISAGGLGVFIGNNVHIAVYSSIIGAGRVVVQDFANISSKVSIYSSNDDYSGNFMTNPTVPTEFTNVRHDNVTIERHVIIGSGCVILPGVNLFEGAAVGALSLINCDCESFYIYAGTPIKRIKKRDRGLLDLERKMAERGSR</sequence>
<keyword evidence="3" id="KW-0012">Acyltransferase</keyword>
<organism evidence="4 5">
    <name type="scientific">Serratia grimesii</name>
    <dbReference type="NCBI Taxonomy" id="82995"/>
    <lineage>
        <taxon>Bacteria</taxon>
        <taxon>Pseudomonadati</taxon>
        <taxon>Pseudomonadota</taxon>
        <taxon>Gammaproteobacteria</taxon>
        <taxon>Enterobacterales</taxon>
        <taxon>Yersiniaceae</taxon>
        <taxon>Serratia</taxon>
    </lineage>
</organism>
<accession>A0A9C7R0S3</accession>
<dbReference type="PANTHER" id="PTHR43300">
    <property type="entry name" value="ACETYLTRANSFERASE"/>
    <property type="match status" value="1"/>
</dbReference>
<dbReference type="SUPFAM" id="SSF51161">
    <property type="entry name" value="Trimeric LpxA-like enzymes"/>
    <property type="match status" value="1"/>
</dbReference>
<evidence type="ECO:0000313" key="4">
    <source>
        <dbReference type="EMBL" id="HCK02683.1"/>
    </source>
</evidence>
<protein>
    <submittedName>
        <fullName evidence="4">Galactoside O-acetyltransferase</fullName>
    </submittedName>
</protein>
<name>A0A9C7R0S3_9GAMM</name>
<evidence type="ECO:0000256" key="3">
    <source>
        <dbReference type="ARBA" id="ARBA00023315"/>
    </source>
</evidence>
<dbReference type="RefSeq" id="WP_278431997.1">
    <property type="nucleotide sequence ID" value="NZ_DPSM01000029.1"/>
</dbReference>
<evidence type="ECO:0000256" key="2">
    <source>
        <dbReference type="ARBA" id="ARBA00022679"/>
    </source>
</evidence>
<evidence type="ECO:0000313" key="5">
    <source>
        <dbReference type="Proteomes" id="UP000262210"/>
    </source>
</evidence>
<dbReference type="GO" id="GO:0016746">
    <property type="term" value="F:acyltransferase activity"/>
    <property type="evidence" value="ECO:0007669"/>
    <property type="project" value="UniProtKB-KW"/>
</dbReference>
<dbReference type="CDD" id="cd04647">
    <property type="entry name" value="LbH_MAT_like"/>
    <property type="match status" value="1"/>
</dbReference>
<proteinExistence type="inferred from homology"/>
<dbReference type="EMBL" id="DPSM01000029">
    <property type="protein sequence ID" value="HCK02683.1"/>
    <property type="molecule type" value="Genomic_DNA"/>
</dbReference>
<comment type="similarity">
    <text evidence="1">Belongs to the transferase hexapeptide repeat family.</text>
</comment>
<gene>
    <name evidence="4" type="ORF">DHV72_22035</name>
</gene>
<dbReference type="Gene3D" id="2.160.10.10">
    <property type="entry name" value="Hexapeptide repeat proteins"/>
    <property type="match status" value="1"/>
</dbReference>